<feature type="transmembrane region" description="Helical" evidence="1">
    <location>
        <begin position="46"/>
        <end position="65"/>
    </location>
</feature>
<keyword evidence="1" id="KW-1133">Transmembrane helix</keyword>
<evidence type="ECO:0000313" key="3">
    <source>
        <dbReference type="Proteomes" id="UP000031036"/>
    </source>
</evidence>
<dbReference type="EMBL" id="JPKZ01002261">
    <property type="protein sequence ID" value="KHN77615.1"/>
    <property type="molecule type" value="Genomic_DNA"/>
</dbReference>
<accession>A0A0B2V9D4</accession>
<keyword evidence="3" id="KW-1185">Reference proteome</keyword>
<dbReference type="AlphaFoldDB" id="A0A0B2V9D4"/>
<evidence type="ECO:0000313" key="2">
    <source>
        <dbReference type="EMBL" id="KHN77615.1"/>
    </source>
</evidence>
<proteinExistence type="predicted"/>
<reference evidence="2 3" key="1">
    <citation type="submission" date="2014-11" db="EMBL/GenBank/DDBJ databases">
        <title>Genetic blueprint of the zoonotic pathogen Toxocara canis.</title>
        <authorList>
            <person name="Zhu X.-Q."/>
            <person name="Korhonen P.K."/>
            <person name="Cai H."/>
            <person name="Young N.D."/>
            <person name="Nejsum P."/>
            <person name="von Samson-Himmelstjerna G."/>
            <person name="Boag P.R."/>
            <person name="Tan P."/>
            <person name="Li Q."/>
            <person name="Min J."/>
            <person name="Yang Y."/>
            <person name="Wang X."/>
            <person name="Fang X."/>
            <person name="Hall R.S."/>
            <person name="Hofmann A."/>
            <person name="Sternberg P.W."/>
            <person name="Jex A.R."/>
            <person name="Gasser R.B."/>
        </authorList>
    </citation>
    <scope>NUCLEOTIDE SEQUENCE [LARGE SCALE GENOMIC DNA]</scope>
    <source>
        <strain evidence="2">PN_DK_2014</strain>
    </source>
</reference>
<dbReference type="Proteomes" id="UP000031036">
    <property type="component" value="Unassembled WGS sequence"/>
</dbReference>
<organism evidence="2 3">
    <name type="scientific">Toxocara canis</name>
    <name type="common">Canine roundworm</name>
    <dbReference type="NCBI Taxonomy" id="6265"/>
    <lineage>
        <taxon>Eukaryota</taxon>
        <taxon>Metazoa</taxon>
        <taxon>Ecdysozoa</taxon>
        <taxon>Nematoda</taxon>
        <taxon>Chromadorea</taxon>
        <taxon>Rhabditida</taxon>
        <taxon>Spirurina</taxon>
        <taxon>Ascaridomorpha</taxon>
        <taxon>Ascaridoidea</taxon>
        <taxon>Toxocaridae</taxon>
        <taxon>Toxocara</taxon>
    </lineage>
</organism>
<protein>
    <submittedName>
        <fullName evidence="2">Uncharacterized protein</fullName>
    </submittedName>
</protein>
<evidence type="ECO:0000256" key="1">
    <source>
        <dbReference type="SAM" id="Phobius"/>
    </source>
</evidence>
<sequence>MGSPTILAYYTIQLSPHATTRHPQGKHKVQQRRGMMDSVATRRKRMLSLGTLLLLVVVFYAYFAYCMESSIRLPALSLIPDESRGTTEPMKQGSICKLVELNPWDKSINEFLQPVSGPKRQCNFSADHYTELRNGRIRVIKKLYK</sequence>
<name>A0A0B2V9D4_TOXCA</name>
<keyword evidence="1" id="KW-0472">Membrane</keyword>
<keyword evidence="1" id="KW-0812">Transmembrane</keyword>
<comment type="caution">
    <text evidence="2">The sequence shown here is derived from an EMBL/GenBank/DDBJ whole genome shotgun (WGS) entry which is preliminary data.</text>
</comment>
<gene>
    <name evidence="2" type="ORF">Tcan_01724</name>
</gene>